<evidence type="ECO:0008006" key="4">
    <source>
        <dbReference type="Google" id="ProtNLM"/>
    </source>
</evidence>
<reference evidence="2 3" key="1">
    <citation type="submission" date="2024-05" db="EMBL/GenBank/DDBJ databases">
        <title>Haplotype-resolved chromosome-level genome assembly of Huyou (Citrus changshanensis).</title>
        <authorList>
            <person name="Miao C."/>
            <person name="Chen W."/>
            <person name="Wu Y."/>
            <person name="Wang L."/>
            <person name="Zhao S."/>
            <person name="Grierson D."/>
            <person name="Xu C."/>
            <person name="Chen K."/>
        </authorList>
    </citation>
    <scope>NUCLEOTIDE SEQUENCE [LARGE SCALE GENOMIC DNA]</scope>
    <source>
        <strain evidence="2">01-14</strain>
        <tissue evidence="2">Leaf</tissue>
    </source>
</reference>
<evidence type="ECO:0000313" key="2">
    <source>
        <dbReference type="EMBL" id="KAK9199855.1"/>
    </source>
</evidence>
<evidence type="ECO:0000256" key="1">
    <source>
        <dbReference type="SAM" id="Phobius"/>
    </source>
</evidence>
<dbReference type="Proteomes" id="UP001428341">
    <property type="component" value="Unassembled WGS sequence"/>
</dbReference>
<feature type="transmembrane region" description="Helical" evidence="1">
    <location>
        <begin position="222"/>
        <end position="239"/>
    </location>
</feature>
<feature type="transmembrane region" description="Helical" evidence="1">
    <location>
        <begin position="119"/>
        <end position="137"/>
    </location>
</feature>
<comment type="caution">
    <text evidence="2">The sequence shown here is derived from an EMBL/GenBank/DDBJ whole genome shotgun (WGS) entry which is preliminary data.</text>
</comment>
<dbReference type="AlphaFoldDB" id="A0AAP0MBR5"/>
<feature type="transmembrane region" description="Helical" evidence="1">
    <location>
        <begin position="197"/>
        <end position="215"/>
    </location>
</feature>
<accession>A0AAP0MBR5</accession>
<proteinExistence type="predicted"/>
<keyword evidence="1" id="KW-0472">Membrane</keyword>
<organism evidence="2 3">
    <name type="scientific">Citrus x changshan-huyou</name>
    <dbReference type="NCBI Taxonomy" id="2935761"/>
    <lineage>
        <taxon>Eukaryota</taxon>
        <taxon>Viridiplantae</taxon>
        <taxon>Streptophyta</taxon>
        <taxon>Embryophyta</taxon>
        <taxon>Tracheophyta</taxon>
        <taxon>Spermatophyta</taxon>
        <taxon>Magnoliopsida</taxon>
        <taxon>eudicotyledons</taxon>
        <taxon>Gunneridae</taxon>
        <taxon>Pentapetalae</taxon>
        <taxon>rosids</taxon>
        <taxon>malvids</taxon>
        <taxon>Sapindales</taxon>
        <taxon>Rutaceae</taxon>
        <taxon>Aurantioideae</taxon>
        <taxon>Citrus</taxon>
    </lineage>
</organism>
<name>A0AAP0MBR5_9ROSI</name>
<keyword evidence="3" id="KW-1185">Reference proteome</keyword>
<keyword evidence="1" id="KW-0812">Transmembrane</keyword>
<evidence type="ECO:0000313" key="3">
    <source>
        <dbReference type="Proteomes" id="UP001428341"/>
    </source>
</evidence>
<sequence length="242" mass="27205">MRNLDRFFRTRILPGPNPVSGEPANPDPDIIYFNINFFKLLNINRKKKRRNPSPLNLSFVHSSLKSQSLSLVPLSISISFFNFSSQSLICSTVPLSISLTRFSLNLSHSLFNSRNFSSSNQILCGVAVITFTVRLCLFHQHHLSHLSLYRGQQKGVDFAAVLCGQWGWISRLCVCGLWGWIWGLFSVACGGGFRGCVLWPVGVDFAAVLCGLWWWISRPVGVDFAAVFCGLWGWISRLLSLF</sequence>
<keyword evidence="1" id="KW-1133">Transmembrane helix</keyword>
<protein>
    <recommendedName>
        <fullName evidence="4">Transmembrane protein</fullName>
    </recommendedName>
</protein>
<feature type="transmembrane region" description="Helical" evidence="1">
    <location>
        <begin position="158"/>
        <end position="185"/>
    </location>
</feature>
<gene>
    <name evidence="2" type="ORF">WN944_015048</name>
</gene>
<dbReference type="EMBL" id="JBCGBO010000005">
    <property type="protein sequence ID" value="KAK9199855.1"/>
    <property type="molecule type" value="Genomic_DNA"/>
</dbReference>